<dbReference type="InterPro" id="IPR013320">
    <property type="entry name" value="ConA-like_dom_sf"/>
</dbReference>
<feature type="signal peptide" evidence="13">
    <location>
        <begin position="1"/>
        <end position="17"/>
    </location>
</feature>
<organism evidence="15 16">
    <name type="scientific">Serendipita indica (strain DSM 11827)</name>
    <name type="common">Root endophyte fungus</name>
    <name type="synonym">Piriformospora indica</name>
    <dbReference type="NCBI Taxonomy" id="1109443"/>
    <lineage>
        <taxon>Eukaryota</taxon>
        <taxon>Fungi</taxon>
        <taxon>Dikarya</taxon>
        <taxon>Basidiomycota</taxon>
        <taxon>Agaricomycotina</taxon>
        <taxon>Agaricomycetes</taxon>
        <taxon>Sebacinales</taxon>
        <taxon>Serendipitaceae</taxon>
        <taxon>Serendipita</taxon>
    </lineage>
</organism>
<proteinExistence type="inferred from homology"/>
<keyword evidence="9 10" id="KW-0624">Polysaccharide degradation</keyword>
<dbReference type="HOGENOM" id="CLU_052631_0_0_1"/>
<comment type="caution">
    <text evidence="15">The sequence shown here is derived from an EMBL/GenBank/DDBJ whole genome shotgun (WGS) entry which is preliminary data.</text>
</comment>
<accession>G4TKT1</accession>
<keyword evidence="6 10" id="KW-0378">Hydrolase</keyword>
<comment type="catalytic activity">
    <reaction evidence="1 10 11">
        <text>Endohydrolysis of (1-&gt;4)-beta-D-xylosidic linkages in xylans.</text>
        <dbReference type="EC" id="3.2.1.8"/>
    </reaction>
</comment>
<evidence type="ECO:0000256" key="5">
    <source>
        <dbReference type="ARBA" id="ARBA00022651"/>
    </source>
</evidence>
<evidence type="ECO:0000256" key="8">
    <source>
        <dbReference type="ARBA" id="ARBA00023295"/>
    </source>
</evidence>
<evidence type="ECO:0000256" key="11">
    <source>
        <dbReference type="RuleBase" id="RU362015"/>
    </source>
</evidence>
<evidence type="ECO:0000256" key="13">
    <source>
        <dbReference type="SAM" id="SignalP"/>
    </source>
</evidence>
<keyword evidence="13" id="KW-0732">Signal</keyword>
<evidence type="ECO:0000256" key="4">
    <source>
        <dbReference type="ARBA" id="ARBA00012590"/>
    </source>
</evidence>
<reference evidence="15 16" key="1">
    <citation type="journal article" date="2011" name="PLoS Pathog.">
        <title>Endophytic Life Strategies Decoded by Genome and Transcriptome Analyses of the Mutualistic Root Symbiont Piriformospora indica.</title>
        <authorList>
            <person name="Zuccaro A."/>
            <person name="Lahrmann U."/>
            <person name="Guldener U."/>
            <person name="Langen G."/>
            <person name="Pfiffi S."/>
            <person name="Biedenkopf D."/>
            <person name="Wong P."/>
            <person name="Samans B."/>
            <person name="Grimm C."/>
            <person name="Basiewicz M."/>
            <person name="Murat C."/>
            <person name="Martin F."/>
            <person name="Kogel K.H."/>
        </authorList>
    </citation>
    <scope>NUCLEOTIDE SEQUENCE [LARGE SCALE GENOMIC DNA]</scope>
    <source>
        <strain evidence="15 16">DSM 11827</strain>
    </source>
</reference>
<name>G4TKT1_SERID</name>
<dbReference type="PANTHER" id="PTHR46828">
    <property type="entry name" value="ENDO-1,4-BETA-XYLANASE A-RELATED"/>
    <property type="match status" value="1"/>
</dbReference>
<keyword evidence="8 10" id="KW-0326">Glycosidase</keyword>
<comment type="similarity">
    <text evidence="3 10 11">Belongs to the glycosyl hydrolase 11 (cellulase G) family.</text>
</comment>
<feature type="region of interest" description="Disordered" evidence="12">
    <location>
        <begin position="28"/>
        <end position="48"/>
    </location>
</feature>
<dbReference type="Pfam" id="PF00457">
    <property type="entry name" value="Glyco_hydro_11"/>
    <property type="match status" value="1"/>
</dbReference>
<evidence type="ECO:0000256" key="12">
    <source>
        <dbReference type="SAM" id="MobiDB-lite"/>
    </source>
</evidence>
<dbReference type="OrthoDB" id="2115822at2759"/>
<keyword evidence="5 10" id="KW-0858">Xylan degradation</keyword>
<dbReference type="EC" id="3.2.1.8" evidence="4 10"/>
<feature type="chain" id="PRO_5003469200" description="Endo-1,4-beta-xylanase" evidence="13">
    <location>
        <begin position="18"/>
        <end position="224"/>
    </location>
</feature>
<dbReference type="InParanoid" id="G4TKT1"/>
<dbReference type="OMA" id="KSAQPRN"/>
<sequence>MFAIGSILLALVGVASAAANPIADPTGVGVEARSPTPKSELAVRDGTPSSSGFKDGYYYSFWTDGAGSVYFTNGSGGSYSVTWSGSGNWIINFSADFSPSGNAYLSVYGWSTNPLVEYYIVENFGTFNPQSLGTYRGKFWSDGSEYSISTVIRYPLPSVTGGPNTQILRQYWSVRQIRRSSGTVTTANHFNAWKQYNMTLGPHNYQILAVEGYYSSGSANVTVW</sequence>
<evidence type="ECO:0000256" key="10">
    <source>
        <dbReference type="PROSITE-ProRule" id="PRU01097"/>
    </source>
</evidence>
<dbReference type="InterPro" id="IPR018208">
    <property type="entry name" value="GH11_AS_1"/>
</dbReference>
<comment type="pathway">
    <text evidence="2 10 11">Glycan degradation; xylan degradation.</text>
</comment>
<feature type="domain" description="GH11" evidence="14">
    <location>
        <begin position="45"/>
        <end position="224"/>
    </location>
</feature>
<keyword evidence="16" id="KW-1185">Reference proteome</keyword>
<dbReference type="GO" id="GO:0031176">
    <property type="term" value="F:endo-1,4-beta-xylanase activity"/>
    <property type="evidence" value="ECO:0007669"/>
    <property type="project" value="UniProtKB-UniRule"/>
</dbReference>
<evidence type="ECO:0000256" key="2">
    <source>
        <dbReference type="ARBA" id="ARBA00004851"/>
    </source>
</evidence>
<dbReference type="InterPro" id="IPR001137">
    <property type="entry name" value="Glyco_hydro_11"/>
</dbReference>
<dbReference type="SUPFAM" id="SSF49899">
    <property type="entry name" value="Concanavalin A-like lectins/glucanases"/>
    <property type="match status" value="1"/>
</dbReference>
<dbReference type="PRINTS" id="PR00911">
    <property type="entry name" value="GLHYDRLASE11"/>
</dbReference>
<keyword evidence="7 10" id="KW-0119">Carbohydrate metabolism</keyword>
<dbReference type="PANTHER" id="PTHR46828:SF2">
    <property type="entry name" value="ENDO-1,4-BETA-XYLANASE A-RELATED"/>
    <property type="match status" value="1"/>
</dbReference>
<dbReference type="EMBL" id="CAFZ01000140">
    <property type="protein sequence ID" value="CCA71924.1"/>
    <property type="molecule type" value="Genomic_DNA"/>
</dbReference>
<dbReference type="UniPathway" id="UPA00114"/>
<dbReference type="Gene3D" id="2.60.120.180">
    <property type="match status" value="1"/>
</dbReference>
<evidence type="ECO:0000313" key="15">
    <source>
        <dbReference type="EMBL" id="CCA71924.1"/>
    </source>
</evidence>
<dbReference type="PROSITE" id="PS51761">
    <property type="entry name" value="GH11_3"/>
    <property type="match status" value="1"/>
</dbReference>
<evidence type="ECO:0000256" key="9">
    <source>
        <dbReference type="ARBA" id="ARBA00023326"/>
    </source>
</evidence>
<dbReference type="eggNOG" id="ENOG502RXA7">
    <property type="taxonomic scope" value="Eukaryota"/>
</dbReference>
<evidence type="ECO:0000256" key="1">
    <source>
        <dbReference type="ARBA" id="ARBA00000681"/>
    </source>
</evidence>
<protein>
    <recommendedName>
        <fullName evidence="4 10">Endo-1,4-beta-xylanase</fullName>
        <ecNumber evidence="4 10">3.2.1.8</ecNumber>
    </recommendedName>
</protein>
<dbReference type="PROSITE" id="PS00776">
    <property type="entry name" value="GH11_1"/>
    <property type="match status" value="1"/>
</dbReference>
<feature type="active site" description="Nucleophile" evidence="10">
    <location>
        <position position="117"/>
    </location>
</feature>
<dbReference type="GO" id="GO:0045493">
    <property type="term" value="P:xylan catabolic process"/>
    <property type="evidence" value="ECO:0007669"/>
    <property type="project" value="UniProtKB-UniRule"/>
</dbReference>
<evidence type="ECO:0000256" key="6">
    <source>
        <dbReference type="ARBA" id="ARBA00022801"/>
    </source>
</evidence>
<gene>
    <name evidence="15" type="ORF">PIIN_05859</name>
</gene>
<feature type="active site" description="Proton donor" evidence="10">
    <location>
        <position position="211"/>
    </location>
</feature>
<dbReference type="InterPro" id="IPR013319">
    <property type="entry name" value="GH11/12"/>
</dbReference>
<dbReference type="Proteomes" id="UP000007148">
    <property type="component" value="Unassembled WGS sequence"/>
</dbReference>
<dbReference type="AlphaFoldDB" id="G4TKT1"/>
<evidence type="ECO:0000313" key="16">
    <source>
        <dbReference type="Proteomes" id="UP000007148"/>
    </source>
</evidence>
<evidence type="ECO:0000259" key="14">
    <source>
        <dbReference type="PROSITE" id="PS51761"/>
    </source>
</evidence>
<evidence type="ECO:0000256" key="3">
    <source>
        <dbReference type="ARBA" id="ARBA00007792"/>
    </source>
</evidence>
<dbReference type="InterPro" id="IPR033123">
    <property type="entry name" value="GH11_dom"/>
</dbReference>
<evidence type="ECO:0000256" key="7">
    <source>
        <dbReference type="ARBA" id="ARBA00023277"/>
    </source>
</evidence>